<evidence type="ECO:0000313" key="1">
    <source>
        <dbReference type="EMBL" id="CAA9587543.1"/>
    </source>
</evidence>
<protein>
    <submittedName>
        <fullName evidence="1">Uncharacterized protein</fullName>
    </submittedName>
</protein>
<reference evidence="1" key="1">
    <citation type="submission" date="2020-02" db="EMBL/GenBank/DDBJ databases">
        <authorList>
            <person name="Meier V. D."/>
        </authorList>
    </citation>
    <scope>NUCLEOTIDE SEQUENCE</scope>
    <source>
        <strain evidence="1">AVDCRST_MAG18</strain>
    </source>
</reference>
<gene>
    <name evidence="1" type="ORF">AVDCRST_MAG18-4158</name>
</gene>
<feature type="non-terminal residue" evidence="1">
    <location>
        <position position="1"/>
    </location>
</feature>
<organism evidence="1">
    <name type="scientific">uncultured Thermomicrobiales bacterium</name>
    <dbReference type="NCBI Taxonomy" id="1645740"/>
    <lineage>
        <taxon>Bacteria</taxon>
        <taxon>Pseudomonadati</taxon>
        <taxon>Thermomicrobiota</taxon>
        <taxon>Thermomicrobia</taxon>
        <taxon>Thermomicrobiales</taxon>
        <taxon>environmental samples</taxon>
    </lineage>
</organism>
<accession>A0A6J4VTQ0</accession>
<sequence>STASSRPRAMTYHPPRCAASWSCSRARLPSPISGPTTYVRIVCCGPATTRRTG</sequence>
<proteinExistence type="predicted"/>
<name>A0A6J4VTQ0_9BACT</name>
<dbReference type="AlphaFoldDB" id="A0A6J4VTQ0"/>
<dbReference type="EMBL" id="CADCWN010000330">
    <property type="protein sequence ID" value="CAA9587543.1"/>
    <property type="molecule type" value="Genomic_DNA"/>
</dbReference>
<feature type="non-terminal residue" evidence="1">
    <location>
        <position position="53"/>
    </location>
</feature>